<dbReference type="EMBL" id="CP048020">
    <property type="protein sequence ID" value="QHX43893.1"/>
    <property type="molecule type" value="Genomic_DNA"/>
</dbReference>
<feature type="signal peptide" evidence="9">
    <location>
        <begin position="1"/>
        <end position="21"/>
    </location>
</feature>
<comment type="subcellular location">
    <subcellularLocation>
        <location evidence="1">Cell membrane</location>
        <topology evidence="1">Lipid-anchor</topology>
    </subcellularLocation>
</comment>
<dbReference type="Gene3D" id="3.40.50.2300">
    <property type="match status" value="2"/>
</dbReference>
<proteinExistence type="inferred from homology"/>
<dbReference type="PANTHER" id="PTHR34296:SF2">
    <property type="entry name" value="ABC TRANSPORTER GUANOSINE-BINDING PROTEIN NUPN"/>
    <property type="match status" value="1"/>
</dbReference>
<dbReference type="InterPro" id="IPR003760">
    <property type="entry name" value="PnrA-like"/>
</dbReference>
<dbReference type="Pfam" id="PF02608">
    <property type="entry name" value="Bmp"/>
    <property type="match status" value="1"/>
</dbReference>
<evidence type="ECO:0000256" key="2">
    <source>
        <dbReference type="ARBA" id="ARBA00008610"/>
    </source>
</evidence>
<keyword evidence="4" id="KW-1003">Cell membrane</keyword>
<keyword evidence="8" id="KW-0449">Lipoprotein</keyword>
<keyword evidence="7" id="KW-0564">Palmitate</keyword>
<evidence type="ECO:0000313" key="11">
    <source>
        <dbReference type="EMBL" id="QHX43893.1"/>
    </source>
</evidence>
<dbReference type="InterPro" id="IPR050957">
    <property type="entry name" value="BMP_lipoprotein"/>
</dbReference>
<feature type="chain" id="PRO_5026893197" evidence="9">
    <location>
        <begin position="22"/>
        <end position="359"/>
    </location>
</feature>
<evidence type="ECO:0000256" key="4">
    <source>
        <dbReference type="ARBA" id="ARBA00022475"/>
    </source>
</evidence>
<evidence type="ECO:0000313" key="12">
    <source>
        <dbReference type="Proteomes" id="UP000464374"/>
    </source>
</evidence>
<keyword evidence="6" id="KW-0472">Membrane</keyword>
<dbReference type="PANTHER" id="PTHR34296">
    <property type="entry name" value="TRANSCRIPTIONAL ACTIVATOR PROTEIN MED"/>
    <property type="match status" value="1"/>
</dbReference>
<dbReference type="InterPro" id="IPR028082">
    <property type="entry name" value="Peripla_BP_I"/>
</dbReference>
<feature type="domain" description="ABC transporter substrate-binding protein PnrA-like" evidence="10">
    <location>
        <begin position="32"/>
        <end position="332"/>
    </location>
</feature>
<dbReference type="SUPFAM" id="SSF53822">
    <property type="entry name" value="Periplasmic binding protein-like I"/>
    <property type="match status" value="1"/>
</dbReference>
<evidence type="ECO:0000256" key="3">
    <source>
        <dbReference type="ARBA" id="ARBA00022448"/>
    </source>
</evidence>
<organism evidence="11 12">
    <name type="scientific">Treponema vincentii</name>
    <dbReference type="NCBI Taxonomy" id="69710"/>
    <lineage>
        <taxon>Bacteria</taxon>
        <taxon>Pseudomonadati</taxon>
        <taxon>Spirochaetota</taxon>
        <taxon>Spirochaetia</taxon>
        <taxon>Spirochaetales</taxon>
        <taxon>Treponemataceae</taxon>
        <taxon>Treponema</taxon>
    </lineage>
</organism>
<dbReference type="AlphaFoldDB" id="A0A6P1Y482"/>
<dbReference type="GO" id="GO:0005886">
    <property type="term" value="C:plasma membrane"/>
    <property type="evidence" value="ECO:0007669"/>
    <property type="project" value="UniProtKB-SubCell"/>
</dbReference>
<dbReference type="Proteomes" id="UP000464374">
    <property type="component" value="Chromosome"/>
</dbReference>
<evidence type="ECO:0000256" key="9">
    <source>
        <dbReference type="SAM" id="SignalP"/>
    </source>
</evidence>
<evidence type="ECO:0000256" key="5">
    <source>
        <dbReference type="ARBA" id="ARBA00022729"/>
    </source>
</evidence>
<dbReference type="RefSeq" id="WP_162664198.1">
    <property type="nucleotide sequence ID" value="NZ_CP048020.1"/>
</dbReference>
<keyword evidence="5 9" id="KW-0732">Signal</keyword>
<comment type="similarity">
    <text evidence="2">Belongs to the BMP lipoprotein family.</text>
</comment>
<evidence type="ECO:0000259" key="10">
    <source>
        <dbReference type="Pfam" id="PF02608"/>
    </source>
</evidence>
<dbReference type="KEGG" id="trz:GWP43_11040"/>
<evidence type="ECO:0000256" key="8">
    <source>
        <dbReference type="ARBA" id="ARBA00023288"/>
    </source>
</evidence>
<dbReference type="CDD" id="cd19964">
    <property type="entry name" value="PBP1_BMP-like"/>
    <property type="match status" value="1"/>
</dbReference>
<evidence type="ECO:0000256" key="7">
    <source>
        <dbReference type="ARBA" id="ARBA00023139"/>
    </source>
</evidence>
<sequence length="359" mass="39294">MKKILSVSLFVLLGMSMFAFGAKENSGSKEPSVALIINGNLGDKSFHDSANNGMKMIANELHCKTKVVEVGYDDSKWEPALRDLCDEKHDIIFCGTWQMQALVSKITKDYPNQKIIVYDTAMDYASDSAGLFKNTYSIEYKQNEGSFLAGVLAAEMTKGKKIGFIGGMDNTVILDFLVGFIQGAKTVSPDIKIISSFVGNFSDSAKAKELALTQYQMGADIIFVCASNAGEGALQAAKEKNKFIIGVDSDQAMLYKQTDPVLSNLIISSMLKRVDKSMYLAMKEIQSNTLIWGKRVALGINEGCVGLADNEVYQAKVPAEVRKHISEYETQIRNGKIAVKTAFGMKQADITAYIDSARP</sequence>
<reference evidence="11 12" key="1">
    <citation type="submission" date="2020-01" db="EMBL/GenBank/DDBJ databases">
        <title>Complete genome sequence of a human oral phylogroup 1 Treponema sp. strain ATCC 700766, originally isolated from periodontitis dental plaque.</title>
        <authorList>
            <person name="Chan Y."/>
            <person name="Huo Y.-B."/>
            <person name="Yu X.-L."/>
            <person name="Zeng H."/>
            <person name="Leung W.-K."/>
            <person name="Watt R.M."/>
        </authorList>
    </citation>
    <scope>NUCLEOTIDE SEQUENCE [LARGE SCALE GENOMIC DNA]</scope>
    <source>
        <strain evidence="11 12">OMZ 804</strain>
    </source>
</reference>
<accession>A0A6P1Y482</accession>
<protein>
    <submittedName>
        <fullName evidence="11">BMP family ABC transporter substrate-binding protein</fullName>
    </submittedName>
</protein>
<gene>
    <name evidence="11" type="ORF">GWP43_11040</name>
</gene>
<evidence type="ECO:0000256" key="1">
    <source>
        <dbReference type="ARBA" id="ARBA00004193"/>
    </source>
</evidence>
<evidence type="ECO:0000256" key="6">
    <source>
        <dbReference type="ARBA" id="ARBA00023136"/>
    </source>
</evidence>
<name>A0A6P1Y482_9SPIR</name>
<keyword evidence="3" id="KW-0813">Transport</keyword>